<dbReference type="EMBL" id="JBGFFX010000001">
    <property type="protein sequence ID" value="MEY8769291.1"/>
    <property type="molecule type" value="Genomic_DNA"/>
</dbReference>
<proteinExistence type="predicted"/>
<dbReference type="RefSeq" id="WP_253454109.1">
    <property type="nucleotide sequence ID" value="NZ_JBGFFX010000001.1"/>
</dbReference>
<dbReference type="InterPro" id="IPR010106">
    <property type="entry name" value="RpnA"/>
</dbReference>
<dbReference type="PANTHER" id="PTHR34611">
    <property type="match status" value="1"/>
</dbReference>
<dbReference type="InterPro" id="IPR051699">
    <property type="entry name" value="Rpn/YhgA-like_nuclease"/>
</dbReference>
<dbReference type="NCBIfam" id="TIGR01784">
    <property type="entry name" value="T_den_put_tspse"/>
    <property type="match status" value="1"/>
</dbReference>
<dbReference type="PANTHER" id="PTHR34611:SF4">
    <property type="entry name" value="RECOMBINATION-PROMOTING NUCLEASE PSLT051"/>
    <property type="match status" value="1"/>
</dbReference>
<gene>
    <name evidence="1" type="ORF">AB6T85_02390</name>
</gene>
<accession>A0ABV4E343</accession>
<protein>
    <submittedName>
        <fullName evidence="1">Rpn family recombination-promoting nuclease/putative transposase</fullName>
    </submittedName>
</protein>
<evidence type="ECO:0000313" key="2">
    <source>
        <dbReference type="Proteomes" id="UP001565243"/>
    </source>
</evidence>
<evidence type="ECO:0000313" key="1">
    <source>
        <dbReference type="EMBL" id="MEY8769291.1"/>
    </source>
</evidence>
<keyword evidence="2" id="KW-1185">Reference proteome</keyword>
<comment type="caution">
    <text evidence="1">The sequence shown here is derived from an EMBL/GenBank/DDBJ whole genome shotgun (WGS) entry which is preliminary data.</text>
</comment>
<sequence>MTDLLDRLTALILAGDLTEQHLISLVNYLLLAGEASDAKVFVQQLAQRVPQHEEKLMTIAQQLKQTGVQEGMKMGVEKGMRKGMRLGRKAEARNIARAMLRQGFDLQAVATLTGLSKVELAQLYP</sequence>
<reference evidence="1 2" key="1">
    <citation type="submission" date="2024-07" db="EMBL/GenBank/DDBJ databases">
        <authorList>
            <person name="Hebao G."/>
        </authorList>
    </citation>
    <scope>NUCLEOTIDE SEQUENCE [LARGE SCALE GENOMIC DNA]</scope>
    <source>
        <strain evidence="1 2">ACCC 02193</strain>
    </source>
</reference>
<name>A0ABV4E343_9GAMM</name>
<organism evidence="1 2">
    <name type="scientific">Erwinia aeris</name>
    <dbReference type="NCBI Taxonomy" id="3239803"/>
    <lineage>
        <taxon>Bacteria</taxon>
        <taxon>Pseudomonadati</taxon>
        <taxon>Pseudomonadota</taxon>
        <taxon>Gammaproteobacteria</taxon>
        <taxon>Enterobacterales</taxon>
        <taxon>Erwiniaceae</taxon>
        <taxon>Erwinia</taxon>
    </lineage>
</organism>
<dbReference type="Proteomes" id="UP001565243">
    <property type="component" value="Unassembled WGS sequence"/>
</dbReference>